<dbReference type="InterPro" id="IPR036188">
    <property type="entry name" value="FAD/NAD-bd_sf"/>
</dbReference>
<evidence type="ECO:0000256" key="1">
    <source>
        <dbReference type="ARBA" id="ARBA00007532"/>
    </source>
</evidence>
<feature type="binding site" evidence="8">
    <location>
        <position position="300"/>
    </location>
    <ligand>
        <name>FAD</name>
        <dbReference type="ChEBI" id="CHEBI:57692"/>
    </ligand>
</feature>
<keyword evidence="13" id="KW-0670">Pyruvate</keyword>
<dbReference type="PRINTS" id="PR00368">
    <property type="entry name" value="FADPNR"/>
</dbReference>
<evidence type="ECO:0000256" key="6">
    <source>
        <dbReference type="ARBA" id="ARBA00023157"/>
    </source>
</evidence>
<evidence type="ECO:0000259" key="12">
    <source>
        <dbReference type="Pfam" id="PF07992"/>
    </source>
</evidence>
<evidence type="ECO:0000256" key="9">
    <source>
        <dbReference type="PIRSR" id="PIRSR000350-4"/>
    </source>
</evidence>
<evidence type="ECO:0000313" key="13">
    <source>
        <dbReference type="EMBL" id="MBM7558045.1"/>
    </source>
</evidence>
<keyword evidence="4" id="KW-0521">NADP</keyword>
<keyword evidence="14" id="KW-1185">Reference proteome</keyword>
<comment type="cofactor">
    <cofactor evidence="8">
        <name>FAD</name>
        <dbReference type="ChEBI" id="CHEBI:57692"/>
    </cofactor>
    <text evidence="8">Binds 1 FAD per subunit.</text>
</comment>
<comment type="similarity">
    <text evidence="1 10">Belongs to the class-I pyridine nucleotide-disulfide oxidoreductase family.</text>
</comment>
<keyword evidence="8" id="KW-0520">NAD</keyword>
<dbReference type="Gene3D" id="3.30.390.30">
    <property type="match status" value="1"/>
</dbReference>
<keyword evidence="5 10" id="KW-0560">Oxidoreductase</keyword>
<dbReference type="RefSeq" id="WP_204703023.1">
    <property type="nucleotide sequence ID" value="NZ_JAFBDQ010000023.1"/>
</dbReference>
<evidence type="ECO:0000313" key="14">
    <source>
        <dbReference type="Proteomes" id="UP000774000"/>
    </source>
</evidence>
<gene>
    <name evidence="13" type="ORF">JOC47_002914</name>
</gene>
<evidence type="ECO:0000256" key="8">
    <source>
        <dbReference type="PIRSR" id="PIRSR000350-3"/>
    </source>
</evidence>
<dbReference type="AlphaFoldDB" id="A0A938XZ95"/>
<reference evidence="13" key="1">
    <citation type="submission" date="2021-01" db="EMBL/GenBank/DDBJ databases">
        <title>Genomic Encyclopedia of Type Strains, Phase IV (KMG-IV): sequencing the most valuable type-strain genomes for metagenomic binning, comparative biology and taxonomic classification.</title>
        <authorList>
            <person name="Goeker M."/>
        </authorList>
    </citation>
    <scope>NUCLEOTIDE SEQUENCE</scope>
    <source>
        <strain evidence="13">DSM 23230</strain>
    </source>
</reference>
<accession>A0A938XZ95</accession>
<keyword evidence="6" id="KW-1015">Disulfide bond</keyword>
<dbReference type="FunFam" id="3.30.390.30:FF:000001">
    <property type="entry name" value="Dihydrolipoyl dehydrogenase"/>
    <property type="match status" value="1"/>
</dbReference>
<feature type="domain" description="FAD/NAD(P)-binding" evidence="12">
    <location>
        <begin position="4"/>
        <end position="315"/>
    </location>
</feature>
<dbReference type="Pfam" id="PF07992">
    <property type="entry name" value="Pyr_redox_2"/>
    <property type="match status" value="1"/>
</dbReference>
<evidence type="ECO:0000256" key="5">
    <source>
        <dbReference type="ARBA" id="ARBA00023002"/>
    </source>
</evidence>
<organism evidence="13 14">
    <name type="scientific">Halanaerobacter jeridensis</name>
    <dbReference type="NCBI Taxonomy" id="706427"/>
    <lineage>
        <taxon>Bacteria</taxon>
        <taxon>Bacillati</taxon>
        <taxon>Bacillota</taxon>
        <taxon>Clostridia</taxon>
        <taxon>Halanaerobiales</taxon>
        <taxon>Halobacteroidaceae</taxon>
        <taxon>Halanaerobacter</taxon>
    </lineage>
</organism>
<feature type="disulfide bond" description="Redox-active" evidence="9">
    <location>
        <begin position="41"/>
        <end position="46"/>
    </location>
</feature>
<dbReference type="SUPFAM" id="SSF55424">
    <property type="entry name" value="FAD/NAD-linked reductases, dimerisation (C-terminal) domain"/>
    <property type="match status" value="1"/>
</dbReference>
<evidence type="ECO:0000256" key="2">
    <source>
        <dbReference type="ARBA" id="ARBA00022630"/>
    </source>
</evidence>
<dbReference type="PANTHER" id="PTHR43014">
    <property type="entry name" value="MERCURIC REDUCTASE"/>
    <property type="match status" value="1"/>
</dbReference>
<keyword evidence="3 8" id="KW-0274">FAD</keyword>
<dbReference type="InterPro" id="IPR016156">
    <property type="entry name" value="FAD/NAD-linked_Rdtase_dimer_sf"/>
</dbReference>
<dbReference type="SUPFAM" id="SSF51905">
    <property type="entry name" value="FAD/NAD(P)-binding domain"/>
    <property type="match status" value="1"/>
</dbReference>
<evidence type="ECO:0000259" key="11">
    <source>
        <dbReference type="Pfam" id="PF02852"/>
    </source>
</evidence>
<keyword evidence="2 10" id="KW-0285">Flavoprotein</keyword>
<evidence type="ECO:0000256" key="4">
    <source>
        <dbReference type="ARBA" id="ARBA00022857"/>
    </source>
</evidence>
<protein>
    <submittedName>
        <fullName evidence="13">Pyruvate/2-oxoglutarate dehydrogenase complex dihydrolipoamide dehydrogenase (E3) component</fullName>
    </submittedName>
</protein>
<dbReference type="EMBL" id="JAFBDQ010000023">
    <property type="protein sequence ID" value="MBM7558045.1"/>
    <property type="molecule type" value="Genomic_DNA"/>
</dbReference>
<dbReference type="GO" id="GO:0000166">
    <property type="term" value="F:nucleotide binding"/>
    <property type="evidence" value="ECO:0007669"/>
    <property type="project" value="UniProtKB-KW"/>
</dbReference>
<keyword evidence="7 10" id="KW-0676">Redox-active center</keyword>
<keyword evidence="8" id="KW-0547">Nucleotide-binding</keyword>
<evidence type="ECO:0000256" key="10">
    <source>
        <dbReference type="RuleBase" id="RU003691"/>
    </source>
</evidence>
<dbReference type="InterPro" id="IPR023753">
    <property type="entry name" value="FAD/NAD-binding_dom"/>
</dbReference>
<name>A0A938XZ95_9FIRM</name>
<proteinExistence type="inferred from homology"/>
<dbReference type="InterPro" id="IPR012999">
    <property type="entry name" value="Pyr_OxRdtase_I_AS"/>
</dbReference>
<feature type="binding site" evidence="8">
    <location>
        <begin position="174"/>
        <end position="181"/>
    </location>
    <ligand>
        <name>NAD(+)</name>
        <dbReference type="ChEBI" id="CHEBI:57540"/>
    </ligand>
</feature>
<evidence type="ECO:0000256" key="7">
    <source>
        <dbReference type="ARBA" id="ARBA00023284"/>
    </source>
</evidence>
<sequence>MKEYDLIVIGMGPAGMAVTAMASNMELDVLAIEKHKVGGECLNYGCIPSKALLKAGEMHDVTDNLEKYGIDFQGKTEVNNPLEIVQNKLDQISGSKTMKAFEKADLILNEGNAEFVDENTVQVGGNKYTSDNIFIATGTEPFVPPIPGIEDVPRLTNLNLFEQDEVPDELTIIGGGAIGSEMAQAFSRLGSEINVIQIDDHLIPAGDKEAGQVLEEAFTAEGISVYNDTSIEKIEQRDGTIYTHTDKGCFSSDKILVATGRKPVLEPLKLDNAGVNYDKQGIEVNQKMETNVNGIYAVGDCNGQSLFSHAAMHQGMIALMNAINPLPFKKFKRDDYVVPWSVFTKPEVAQAGLTEQEAQEKGIDYQIIKEDYEDYGRTIADGKTEGFVKVITNSKGKIFGATIVGEAASELIHEWVLAIQHDIKMFDLMMTQHSFPTISLLNKRVAEQWMMKKTDSDFAKKLAKTFI</sequence>
<dbReference type="GO" id="GO:0016668">
    <property type="term" value="F:oxidoreductase activity, acting on a sulfur group of donors, NAD(P) as acceptor"/>
    <property type="evidence" value="ECO:0007669"/>
    <property type="project" value="InterPro"/>
</dbReference>
<feature type="binding site" evidence="8">
    <location>
        <position position="50"/>
    </location>
    <ligand>
        <name>FAD</name>
        <dbReference type="ChEBI" id="CHEBI:57692"/>
    </ligand>
</feature>
<dbReference type="PROSITE" id="PS00076">
    <property type="entry name" value="PYRIDINE_REDOX_1"/>
    <property type="match status" value="1"/>
</dbReference>
<dbReference type="InterPro" id="IPR001100">
    <property type="entry name" value="Pyr_nuc-diS_OxRdtase"/>
</dbReference>
<dbReference type="PRINTS" id="PR00411">
    <property type="entry name" value="PNDRDTASEI"/>
</dbReference>
<comment type="caution">
    <text evidence="13">The sequence shown here is derived from an EMBL/GenBank/DDBJ whole genome shotgun (WGS) entry which is preliminary data.</text>
</comment>
<dbReference type="InterPro" id="IPR004099">
    <property type="entry name" value="Pyr_nucl-diS_OxRdtase_dimer"/>
</dbReference>
<dbReference type="Pfam" id="PF02852">
    <property type="entry name" value="Pyr_redox_dim"/>
    <property type="match status" value="1"/>
</dbReference>
<dbReference type="Proteomes" id="UP000774000">
    <property type="component" value="Unassembled WGS sequence"/>
</dbReference>
<evidence type="ECO:0000256" key="3">
    <source>
        <dbReference type="ARBA" id="ARBA00022827"/>
    </source>
</evidence>
<feature type="domain" description="Pyridine nucleotide-disulphide oxidoreductase dimerisation" evidence="11">
    <location>
        <begin position="338"/>
        <end position="439"/>
    </location>
</feature>
<dbReference type="Gene3D" id="3.50.50.60">
    <property type="entry name" value="FAD/NAD(P)-binding domain"/>
    <property type="match status" value="2"/>
</dbReference>
<dbReference type="PIRSF" id="PIRSF000350">
    <property type="entry name" value="Mercury_reductase_MerA"/>
    <property type="match status" value="1"/>
</dbReference>
<feature type="binding site" evidence="8">
    <location>
        <position position="260"/>
    </location>
    <ligand>
        <name>NAD(+)</name>
        <dbReference type="ChEBI" id="CHEBI:57540"/>
    </ligand>
</feature>